<dbReference type="EMBL" id="JAYMYR010000007">
    <property type="protein sequence ID" value="KAK7352435.1"/>
    <property type="molecule type" value="Genomic_DNA"/>
</dbReference>
<reference evidence="1 2" key="1">
    <citation type="submission" date="2024-01" db="EMBL/GenBank/DDBJ databases">
        <title>The genomes of 5 underutilized Papilionoideae crops provide insights into root nodulation and disease resistanc.</title>
        <authorList>
            <person name="Jiang F."/>
        </authorList>
    </citation>
    <scope>NUCLEOTIDE SEQUENCE [LARGE SCALE GENOMIC DNA]</scope>
    <source>
        <strain evidence="1">JINMINGXINNONG_FW02</strain>
        <tissue evidence="1">Leaves</tissue>
    </source>
</reference>
<name>A0AAN9MD34_PHACN</name>
<gene>
    <name evidence="1" type="ORF">VNO80_17857</name>
</gene>
<accession>A0AAN9MD34</accession>
<dbReference type="AlphaFoldDB" id="A0AAN9MD34"/>
<organism evidence="1 2">
    <name type="scientific">Phaseolus coccineus</name>
    <name type="common">Scarlet runner bean</name>
    <name type="synonym">Phaseolus multiflorus</name>
    <dbReference type="NCBI Taxonomy" id="3886"/>
    <lineage>
        <taxon>Eukaryota</taxon>
        <taxon>Viridiplantae</taxon>
        <taxon>Streptophyta</taxon>
        <taxon>Embryophyta</taxon>
        <taxon>Tracheophyta</taxon>
        <taxon>Spermatophyta</taxon>
        <taxon>Magnoliopsida</taxon>
        <taxon>eudicotyledons</taxon>
        <taxon>Gunneridae</taxon>
        <taxon>Pentapetalae</taxon>
        <taxon>rosids</taxon>
        <taxon>fabids</taxon>
        <taxon>Fabales</taxon>
        <taxon>Fabaceae</taxon>
        <taxon>Papilionoideae</taxon>
        <taxon>50 kb inversion clade</taxon>
        <taxon>NPAAA clade</taxon>
        <taxon>indigoferoid/millettioid clade</taxon>
        <taxon>Phaseoleae</taxon>
        <taxon>Phaseolus</taxon>
    </lineage>
</organism>
<sequence length="66" mass="7035">MLCCLSIILNQTKTLPYPYLVVCVPSSSNATSLLSSPSLPFPSLPCMPSLIEPVLVHARHATPPTS</sequence>
<proteinExistence type="predicted"/>
<evidence type="ECO:0000313" key="1">
    <source>
        <dbReference type="EMBL" id="KAK7352435.1"/>
    </source>
</evidence>
<evidence type="ECO:0000313" key="2">
    <source>
        <dbReference type="Proteomes" id="UP001374584"/>
    </source>
</evidence>
<keyword evidence="2" id="KW-1185">Reference proteome</keyword>
<protein>
    <submittedName>
        <fullName evidence="1">Uncharacterized protein</fullName>
    </submittedName>
</protein>
<comment type="caution">
    <text evidence="1">The sequence shown here is derived from an EMBL/GenBank/DDBJ whole genome shotgun (WGS) entry which is preliminary data.</text>
</comment>
<dbReference type="Proteomes" id="UP001374584">
    <property type="component" value="Unassembled WGS sequence"/>
</dbReference>